<evidence type="ECO:0000313" key="1">
    <source>
        <dbReference type="EMBL" id="PGH10476.1"/>
    </source>
</evidence>
<accession>A0A2B7XMU9</accession>
<dbReference type="EMBL" id="PDNA01000146">
    <property type="protein sequence ID" value="PGH10476.1"/>
    <property type="molecule type" value="Genomic_DNA"/>
</dbReference>
<dbReference type="Proteomes" id="UP000224634">
    <property type="component" value="Unassembled WGS sequence"/>
</dbReference>
<protein>
    <submittedName>
        <fullName evidence="1">Uncharacterized protein</fullName>
    </submittedName>
</protein>
<keyword evidence="2" id="KW-1185">Reference proteome</keyword>
<proteinExistence type="predicted"/>
<evidence type="ECO:0000313" key="2">
    <source>
        <dbReference type="Proteomes" id="UP000224634"/>
    </source>
</evidence>
<name>A0A2B7XMU9_POLH7</name>
<organism evidence="1 2">
    <name type="scientific">Polytolypa hystricis (strain UAMH7299)</name>
    <dbReference type="NCBI Taxonomy" id="1447883"/>
    <lineage>
        <taxon>Eukaryota</taxon>
        <taxon>Fungi</taxon>
        <taxon>Dikarya</taxon>
        <taxon>Ascomycota</taxon>
        <taxon>Pezizomycotina</taxon>
        <taxon>Eurotiomycetes</taxon>
        <taxon>Eurotiomycetidae</taxon>
        <taxon>Onygenales</taxon>
        <taxon>Onygenales incertae sedis</taxon>
        <taxon>Polytolypa</taxon>
    </lineage>
</organism>
<comment type="caution">
    <text evidence="1">The sequence shown here is derived from an EMBL/GenBank/DDBJ whole genome shotgun (WGS) entry which is preliminary data.</text>
</comment>
<reference evidence="1 2" key="1">
    <citation type="submission" date="2017-10" db="EMBL/GenBank/DDBJ databases">
        <title>Comparative genomics in systemic dimorphic fungi from Ajellomycetaceae.</title>
        <authorList>
            <person name="Munoz J.F."/>
            <person name="Mcewen J.G."/>
            <person name="Clay O.K."/>
            <person name="Cuomo C.A."/>
        </authorList>
    </citation>
    <scope>NUCLEOTIDE SEQUENCE [LARGE SCALE GENOMIC DNA]</scope>
    <source>
        <strain evidence="1 2">UAMH7299</strain>
    </source>
</reference>
<sequence length="161" mass="17776">MSTAQTPPPPTFVQLFNSPPIGAVEVVSIGSTSISPMSTDTLFSREAPSYIIEDKQLFPDLMQFARNYLTTRAPGGPVLRHLTTLNEVMPTIISGTSPGDETRNIDLFTHISSYVSQFVETVDDPNSAGIRVRVIPCEQQGGVRSDRRFMRSGIDRLIIEY</sequence>
<gene>
    <name evidence="1" type="ORF">AJ80_07519</name>
</gene>
<dbReference type="AlphaFoldDB" id="A0A2B7XMU9"/>